<dbReference type="SMART" id="SM00028">
    <property type="entry name" value="TPR"/>
    <property type="match status" value="8"/>
</dbReference>
<name>A0A7V3ZU44_UNCW3</name>
<dbReference type="PROSITE" id="PS50005">
    <property type="entry name" value="TPR"/>
    <property type="match status" value="4"/>
</dbReference>
<comment type="caution">
    <text evidence="4">The sequence shown here is derived from an EMBL/GenBank/DDBJ whole genome shotgun (WGS) entry which is preliminary data.</text>
</comment>
<keyword evidence="1" id="KW-0547">Nucleotide-binding</keyword>
<feature type="repeat" description="TPR" evidence="3">
    <location>
        <begin position="504"/>
        <end position="537"/>
    </location>
</feature>
<dbReference type="EMBL" id="DTDR01000025">
    <property type="protein sequence ID" value="HGK63118.1"/>
    <property type="molecule type" value="Genomic_DNA"/>
</dbReference>
<dbReference type="SUPFAM" id="SSF48452">
    <property type="entry name" value="TPR-like"/>
    <property type="match status" value="3"/>
</dbReference>
<dbReference type="AlphaFoldDB" id="A0A7V3ZU44"/>
<accession>A0A7V3ZU44</accession>
<sequence length="811" mass="94738">MEKDWTTEIKLKELSKEDSIQLVKNLLNIEDIPNELRKVIITKSQGNPFYIEEMIKSLIEQGYIVEDKGTWKFKGDIKKLELSDSVEAVILSRIDRLDERGRDVLQVASVLGREFDEFLINGIYPQPQYLKKTLGNLERFDLIKQEKIKGEARYFFKHILTQEVAYSTLSFARRQELHQRVGTFIERELKNRKEEFLGPLSYHFYAGGNYDKSLLYSVEAGEKAKKVYANEEAIEFFTRAVESYEKLEKDKKQKRIELFISVLKARGEIYNLIGKYNKGIEEFNKIIEISPDKNKKIDALIGLASIKEKMGNYQDCINYIQEVIKLAKGKDMIDKKIKALNLKSIVLLKKGEYVVSRKISKQVIKILSSNIFSIPKEEQLEIKINALMNIGSSFWYIGNYKEAEKFYKICLKELKNTENKILLFSIFFRMGSNYLYQGKYKDAFNLYKKSLDISKKIMYQDGIINVLNNIGAAALLLGKEEEALKSFKSALKEAEKIQNKRYISRALDNIGICYAKKGNYNEAIKNFNKAGNIKKEIGDTRGYGTILINIAEVYKNMGDLKNALRYNKMSLDIFQKLKERGSEIDVMKNILEINELQNKEIEISYLKRLINEAYKLGNNETVFYLVRLLGNILIKKGLVKDAEKNYKKCLEIAENLNNPVFIAEAKISLAECFMKDIKNKKKIKEICDELKNYKKKIKERSTLFNIFKTIFYYKLLIEKNYLTCRNLLKEMREIVYRYKLFLLEPELLYLSSLFLYTQDKISFKYIHEAENLAKKMGLNLLLKEISKLKIKIECKAKISENKNHWDKKSLI</sequence>
<keyword evidence="2" id="KW-0067">ATP-binding</keyword>
<evidence type="ECO:0000256" key="2">
    <source>
        <dbReference type="ARBA" id="ARBA00022840"/>
    </source>
</evidence>
<dbReference type="Pfam" id="PF13181">
    <property type="entry name" value="TPR_8"/>
    <property type="match status" value="3"/>
</dbReference>
<proteinExistence type="predicted"/>
<gene>
    <name evidence="4" type="ORF">ENU74_00735</name>
</gene>
<evidence type="ECO:0000313" key="4">
    <source>
        <dbReference type="EMBL" id="HGK63118.1"/>
    </source>
</evidence>
<dbReference type="GO" id="GO:0004016">
    <property type="term" value="F:adenylate cyclase activity"/>
    <property type="evidence" value="ECO:0007669"/>
    <property type="project" value="TreeGrafter"/>
</dbReference>
<protein>
    <submittedName>
        <fullName evidence="4">Tetratricopeptide repeat protein</fullName>
    </submittedName>
</protein>
<dbReference type="PANTHER" id="PTHR16305">
    <property type="entry name" value="TESTICULAR SOLUBLE ADENYLYL CYCLASE"/>
    <property type="match status" value="1"/>
</dbReference>
<dbReference type="GO" id="GO:0005737">
    <property type="term" value="C:cytoplasm"/>
    <property type="evidence" value="ECO:0007669"/>
    <property type="project" value="TreeGrafter"/>
</dbReference>
<organism evidence="4">
    <name type="scientific">candidate division WOR-3 bacterium</name>
    <dbReference type="NCBI Taxonomy" id="2052148"/>
    <lineage>
        <taxon>Bacteria</taxon>
        <taxon>Bacteria division WOR-3</taxon>
    </lineage>
</organism>
<dbReference type="Pfam" id="PF13424">
    <property type="entry name" value="TPR_12"/>
    <property type="match status" value="2"/>
</dbReference>
<dbReference type="GO" id="GO:0005524">
    <property type="term" value="F:ATP binding"/>
    <property type="evidence" value="ECO:0007669"/>
    <property type="project" value="UniProtKB-KW"/>
</dbReference>
<feature type="repeat" description="TPR" evidence="3">
    <location>
        <begin position="464"/>
        <end position="497"/>
    </location>
</feature>
<dbReference type="InterPro" id="IPR011990">
    <property type="entry name" value="TPR-like_helical_dom_sf"/>
</dbReference>
<feature type="repeat" description="TPR" evidence="3">
    <location>
        <begin position="424"/>
        <end position="457"/>
    </location>
</feature>
<dbReference type="PANTHER" id="PTHR16305:SF28">
    <property type="entry name" value="GUANYLATE CYCLASE DOMAIN-CONTAINING PROTEIN"/>
    <property type="match status" value="1"/>
</dbReference>
<evidence type="ECO:0000256" key="1">
    <source>
        <dbReference type="ARBA" id="ARBA00022741"/>
    </source>
</evidence>
<keyword evidence="3" id="KW-0802">TPR repeat</keyword>
<dbReference type="InterPro" id="IPR019734">
    <property type="entry name" value="TPR_rpt"/>
</dbReference>
<evidence type="ECO:0000256" key="3">
    <source>
        <dbReference type="PROSITE-ProRule" id="PRU00339"/>
    </source>
</evidence>
<feature type="repeat" description="TPR" evidence="3">
    <location>
        <begin position="260"/>
        <end position="293"/>
    </location>
</feature>
<dbReference type="Gene3D" id="1.25.40.10">
    <property type="entry name" value="Tetratricopeptide repeat domain"/>
    <property type="match status" value="3"/>
</dbReference>
<reference evidence="4" key="1">
    <citation type="journal article" date="2020" name="mSystems">
        <title>Genome- and Community-Level Interaction Insights into Carbon Utilization and Element Cycling Functions of Hydrothermarchaeota in Hydrothermal Sediment.</title>
        <authorList>
            <person name="Zhou Z."/>
            <person name="Liu Y."/>
            <person name="Xu W."/>
            <person name="Pan J."/>
            <person name="Luo Z.H."/>
            <person name="Li M."/>
        </authorList>
    </citation>
    <scope>NUCLEOTIDE SEQUENCE [LARGE SCALE GENOMIC DNA]</scope>
    <source>
        <strain evidence="4">SpSt-697</strain>
    </source>
</reference>